<name>A0A834FNT9_ORYME</name>
<feature type="region of interest" description="Disordered" evidence="1">
    <location>
        <begin position="59"/>
        <end position="84"/>
    </location>
</feature>
<evidence type="ECO:0000256" key="1">
    <source>
        <dbReference type="SAM" id="MobiDB-lite"/>
    </source>
</evidence>
<proteinExistence type="predicted"/>
<dbReference type="Proteomes" id="UP000646548">
    <property type="component" value="Unassembled WGS sequence"/>
</dbReference>
<evidence type="ECO:0000313" key="2">
    <source>
        <dbReference type="EMBL" id="KAF6737282.1"/>
    </source>
</evidence>
<sequence>MFKQNICYFRRNLKSISEASIQRNAESREGHEVISAAFGLWRTAAVILVMVWRTLNDQNTTKQPTTASNNLQASPASGRVRGQKEAELCCRAKGTRLHSV</sequence>
<feature type="compositionally biased region" description="Polar residues" evidence="1">
    <location>
        <begin position="59"/>
        <end position="75"/>
    </location>
</feature>
<evidence type="ECO:0000313" key="3">
    <source>
        <dbReference type="Proteomes" id="UP000646548"/>
    </source>
</evidence>
<comment type="caution">
    <text evidence="2">The sequence shown here is derived from an EMBL/GenBank/DDBJ whole genome shotgun (WGS) entry which is preliminary data.</text>
</comment>
<gene>
    <name evidence="2" type="ORF">FQA47_016014</name>
</gene>
<dbReference type="AlphaFoldDB" id="A0A834FNT9"/>
<protein>
    <submittedName>
        <fullName evidence="2">Uncharacterized protein</fullName>
    </submittedName>
</protein>
<organism evidence="2 3">
    <name type="scientific">Oryzias melastigma</name>
    <name type="common">Marine medaka</name>
    <dbReference type="NCBI Taxonomy" id="30732"/>
    <lineage>
        <taxon>Eukaryota</taxon>
        <taxon>Metazoa</taxon>
        <taxon>Chordata</taxon>
        <taxon>Craniata</taxon>
        <taxon>Vertebrata</taxon>
        <taxon>Euteleostomi</taxon>
        <taxon>Actinopterygii</taxon>
        <taxon>Neopterygii</taxon>
        <taxon>Teleostei</taxon>
        <taxon>Neoteleostei</taxon>
        <taxon>Acanthomorphata</taxon>
        <taxon>Ovalentaria</taxon>
        <taxon>Atherinomorphae</taxon>
        <taxon>Beloniformes</taxon>
        <taxon>Adrianichthyidae</taxon>
        <taxon>Oryziinae</taxon>
        <taxon>Oryzias</taxon>
    </lineage>
</organism>
<dbReference type="EMBL" id="WKFB01000067">
    <property type="protein sequence ID" value="KAF6737282.1"/>
    <property type="molecule type" value="Genomic_DNA"/>
</dbReference>
<reference evidence="2" key="1">
    <citation type="journal article" name="BMC Genomics">
        <title>Long-read sequencing and de novo genome assembly of marine medaka (Oryzias melastigma).</title>
        <authorList>
            <person name="Liang P."/>
            <person name="Saqib H.S.A."/>
            <person name="Ni X."/>
            <person name="Shen Y."/>
        </authorList>
    </citation>
    <scope>NUCLEOTIDE SEQUENCE</scope>
    <source>
        <strain evidence="2">Bigg-433</strain>
    </source>
</reference>
<accession>A0A834FNT9</accession>